<proteinExistence type="predicted"/>
<protein>
    <submittedName>
        <fullName evidence="2">Uncharacterized protein</fullName>
    </submittedName>
</protein>
<keyword evidence="3" id="KW-1185">Reference proteome</keyword>
<dbReference type="EMBL" id="CP060696">
    <property type="protein sequence ID" value="QNO17763.1"/>
    <property type="molecule type" value="Genomic_DNA"/>
</dbReference>
<dbReference type="AlphaFoldDB" id="A0A7G9WGF1"/>
<name>A0A7G9WGF1_9FIRM</name>
<evidence type="ECO:0000313" key="2">
    <source>
        <dbReference type="EMBL" id="QNO17763.1"/>
    </source>
</evidence>
<organism evidence="2 3">
    <name type="scientific">Caproicibacterium amylolyticum</name>
    <dbReference type="NCBI Taxonomy" id="2766537"/>
    <lineage>
        <taxon>Bacteria</taxon>
        <taxon>Bacillati</taxon>
        <taxon>Bacillota</taxon>
        <taxon>Clostridia</taxon>
        <taxon>Eubacteriales</taxon>
        <taxon>Oscillospiraceae</taxon>
        <taxon>Caproicibacterium</taxon>
    </lineage>
</organism>
<evidence type="ECO:0000256" key="1">
    <source>
        <dbReference type="SAM" id="SignalP"/>
    </source>
</evidence>
<feature type="chain" id="PRO_5028869275" evidence="1">
    <location>
        <begin position="28"/>
        <end position="288"/>
    </location>
</feature>
<dbReference type="KEGG" id="caml:H6X83_12695"/>
<keyword evidence="1" id="KW-0732">Signal</keyword>
<reference evidence="2 3" key="1">
    <citation type="submission" date="2020-08" db="EMBL/GenBank/DDBJ databases">
        <authorList>
            <person name="Ren C."/>
            <person name="Gu Y."/>
            <person name="Xu Y."/>
        </authorList>
    </citation>
    <scope>NUCLEOTIDE SEQUENCE [LARGE SCALE GENOMIC DNA]</scope>
    <source>
        <strain evidence="2 3">LBM18003</strain>
    </source>
</reference>
<feature type="signal peptide" evidence="1">
    <location>
        <begin position="1"/>
        <end position="27"/>
    </location>
</feature>
<dbReference type="Proteomes" id="UP000516046">
    <property type="component" value="Chromosome"/>
</dbReference>
<accession>A0A7G9WGF1</accession>
<gene>
    <name evidence="2" type="ORF">H6X83_12695</name>
</gene>
<dbReference type="RefSeq" id="WP_212506826.1">
    <property type="nucleotide sequence ID" value="NZ_CP060696.1"/>
</dbReference>
<sequence length="288" mass="31529">MKKCNIHVAAVIAAFLIVTSMAAPASAAMSNQIITDGVIYNQVTDDSSLTENFIDKTTHMTFSQLGKKYEEYCVEQGLPDLDAQLNENVAPDTIKVQINNFAQHEVDKGVIPNTAEAKANVAISAARSAIWNLADQLKSRDPMAVAFLQHSLQDNPSNLYYAPSTAFAGEVKGSRECRNLVTNYVNYVNYVKRMHFSKYSSGNQSTILNSTEDLHLALNQVNFVESGSKNSVGNWNLFITFSDTYDFDPSWGSEGAATIMNNIAAYAQQGGVIVPYRVQIKIGTSFVG</sequence>
<evidence type="ECO:0000313" key="3">
    <source>
        <dbReference type="Proteomes" id="UP000516046"/>
    </source>
</evidence>